<evidence type="ECO:0000259" key="11">
    <source>
        <dbReference type="PROSITE" id="PS50011"/>
    </source>
</evidence>
<evidence type="ECO:0000256" key="9">
    <source>
        <dbReference type="SAM" id="Phobius"/>
    </source>
</evidence>
<evidence type="ECO:0000256" key="5">
    <source>
        <dbReference type="ARBA" id="ARBA00022840"/>
    </source>
</evidence>
<dbReference type="GO" id="GO:0043235">
    <property type="term" value="C:receptor complex"/>
    <property type="evidence" value="ECO:0007669"/>
    <property type="project" value="TreeGrafter"/>
</dbReference>
<proteinExistence type="predicted"/>
<dbReference type="InterPro" id="IPR000719">
    <property type="entry name" value="Prot_kinase_dom"/>
</dbReference>
<dbReference type="GO" id="GO:0007169">
    <property type="term" value="P:cell surface receptor protein tyrosine kinase signaling pathway"/>
    <property type="evidence" value="ECO:0007669"/>
    <property type="project" value="TreeGrafter"/>
</dbReference>
<evidence type="ECO:0000256" key="6">
    <source>
        <dbReference type="ARBA" id="ARBA00051243"/>
    </source>
</evidence>
<reference evidence="12 13" key="1">
    <citation type="journal article" date="2018" name="Genome Biol. Evol.">
        <title>Multiple Roots of Fruiting Body Formation in Amoebozoa.</title>
        <authorList>
            <person name="Hillmann F."/>
            <person name="Forbes G."/>
            <person name="Novohradska S."/>
            <person name="Ferling I."/>
            <person name="Riege K."/>
            <person name="Groth M."/>
            <person name="Westermann M."/>
            <person name="Marz M."/>
            <person name="Spaller T."/>
            <person name="Winckler T."/>
            <person name="Schaap P."/>
            <person name="Glockner G."/>
        </authorList>
    </citation>
    <scope>NUCLEOTIDE SEQUENCE [LARGE SCALE GENOMIC DNA]</scope>
    <source>
        <strain evidence="12 13">Jena</strain>
    </source>
</reference>
<comment type="catalytic activity">
    <reaction evidence="6">
        <text>L-tyrosyl-[protein] + ATP = O-phospho-L-tyrosyl-[protein] + ADP + H(+)</text>
        <dbReference type="Rhea" id="RHEA:10596"/>
        <dbReference type="Rhea" id="RHEA-COMP:10136"/>
        <dbReference type="Rhea" id="RHEA-COMP:20101"/>
        <dbReference type="ChEBI" id="CHEBI:15378"/>
        <dbReference type="ChEBI" id="CHEBI:30616"/>
        <dbReference type="ChEBI" id="CHEBI:46858"/>
        <dbReference type="ChEBI" id="CHEBI:61978"/>
        <dbReference type="ChEBI" id="CHEBI:456216"/>
        <dbReference type="EC" id="2.7.10.1"/>
    </reaction>
</comment>
<dbReference type="PROSITE" id="PS00109">
    <property type="entry name" value="PROTEIN_KINASE_TYR"/>
    <property type="match status" value="1"/>
</dbReference>
<keyword evidence="9" id="KW-0812">Transmembrane</keyword>
<evidence type="ECO:0000256" key="10">
    <source>
        <dbReference type="SAM" id="SignalP"/>
    </source>
</evidence>
<dbReference type="PANTHER" id="PTHR24416:SF600">
    <property type="entry name" value="PDGF- AND VEGF-RECEPTOR RELATED, ISOFORM J"/>
    <property type="match status" value="1"/>
</dbReference>
<dbReference type="InterPro" id="IPR017441">
    <property type="entry name" value="Protein_kinase_ATP_BS"/>
</dbReference>
<dbReference type="Gene3D" id="1.10.510.10">
    <property type="entry name" value="Transferase(Phosphotransferase) domain 1"/>
    <property type="match status" value="1"/>
</dbReference>
<comment type="subcellular location">
    <subcellularLocation>
        <location evidence="1">Membrane</location>
        <topology evidence="1">Single-pass membrane protein</topology>
    </subcellularLocation>
</comment>
<keyword evidence="13" id="KW-1185">Reference proteome</keyword>
<evidence type="ECO:0000256" key="2">
    <source>
        <dbReference type="ARBA" id="ARBA00022679"/>
    </source>
</evidence>
<dbReference type="EMBL" id="MDYQ01000007">
    <property type="protein sequence ID" value="PRP88848.1"/>
    <property type="molecule type" value="Genomic_DNA"/>
</dbReference>
<dbReference type="InterPro" id="IPR008266">
    <property type="entry name" value="Tyr_kinase_AS"/>
</dbReference>
<dbReference type="PROSITE" id="PS50011">
    <property type="entry name" value="PROTEIN_KINASE_DOM"/>
    <property type="match status" value="1"/>
</dbReference>
<dbReference type="Pfam" id="PF07714">
    <property type="entry name" value="PK_Tyr_Ser-Thr"/>
    <property type="match status" value="1"/>
</dbReference>
<dbReference type="STRING" id="1890364.A0A2P6NY52"/>
<evidence type="ECO:0000256" key="8">
    <source>
        <dbReference type="SAM" id="MobiDB-lite"/>
    </source>
</evidence>
<feature type="binding site" evidence="7">
    <location>
        <position position="403"/>
    </location>
    <ligand>
        <name>ATP</name>
        <dbReference type="ChEBI" id="CHEBI:30616"/>
    </ligand>
</feature>
<dbReference type="InParanoid" id="A0A2P6NY52"/>
<dbReference type="FunFam" id="3.30.200.20:FF:000180">
    <property type="entry name" value="serine/threonine-protein kinase STY46-like"/>
    <property type="match status" value="1"/>
</dbReference>
<feature type="transmembrane region" description="Helical" evidence="9">
    <location>
        <begin position="322"/>
        <end position="345"/>
    </location>
</feature>
<dbReference type="InterPro" id="IPR050122">
    <property type="entry name" value="RTK"/>
</dbReference>
<evidence type="ECO:0000256" key="3">
    <source>
        <dbReference type="ARBA" id="ARBA00022741"/>
    </source>
</evidence>
<keyword evidence="2" id="KW-0808">Transferase</keyword>
<protein>
    <submittedName>
        <fullName evidence="12">Serine/threonine protein kinase</fullName>
    </submittedName>
</protein>
<dbReference type="Proteomes" id="UP000241769">
    <property type="component" value="Unassembled WGS sequence"/>
</dbReference>
<accession>A0A2P6NY52</accession>
<comment type="caution">
    <text evidence="12">The sequence shown here is derived from an EMBL/GenBank/DDBJ whole genome shotgun (WGS) entry which is preliminary data.</text>
</comment>
<dbReference type="GO" id="GO:0004714">
    <property type="term" value="F:transmembrane receptor protein tyrosine kinase activity"/>
    <property type="evidence" value="ECO:0007669"/>
    <property type="project" value="UniProtKB-EC"/>
</dbReference>
<feature type="chain" id="PRO_5015130917" evidence="10">
    <location>
        <begin position="21"/>
        <end position="657"/>
    </location>
</feature>
<dbReference type="GO" id="GO:0005524">
    <property type="term" value="F:ATP binding"/>
    <property type="evidence" value="ECO:0007669"/>
    <property type="project" value="UniProtKB-UniRule"/>
</dbReference>
<keyword evidence="10" id="KW-0732">Signal</keyword>
<dbReference type="CDD" id="cd00192">
    <property type="entry name" value="PTKc"/>
    <property type="match status" value="1"/>
</dbReference>
<dbReference type="InterPro" id="IPR001245">
    <property type="entry name" value="Ser-Thr/Tyr_kinase_cat_dom"/>
</dbReference>
<keyword evidence="12" id="KW-0723">Serine/threonine-protein kinase</keyword>
<dbReference type="AlphaFoldDB" id="A0A2P6NY52"/>
<keyword evidence="9" id="KW-1133">Transmembrane helix</keyword>
<dbReference type="PROSITE" id="PS00107">
    <property type="entry name" value="PROTEIN_KINASE_ATP"/>
    <property type="match status" value="1"/>
</dbReference>
<keyword evidence="4 12" id="KW-0418">Kinase</keyword>
<evidence type="ECO:0000256" key="4">
    <source>
        <dbReference type="ARBA" id="ARBA00022777"/>
    </source>
</evidence>
<dbReference type="GO" id="GO:0005886">
    <property type="term" value="C:plasma membrane"/>
    <property type="evidence" value="ECO:0007669"/>
    <property type="project" value="TreeGrafter"/>
</dbReference>
<dbReference type="PANTHER" id="PTHR24416">
    <property type="entry name" value="TYROSINE-PROTEIN KINASE RECEPTOR"/>
    <property type="match status" value="1"/>
</dbReference>
<dbReference type="SMART" id="SM00219">
    <property type="entry name" value="TyrKc"/>
    <property type="match status" value="1"/>
</dbReference>
<organism evidence="12 13">
    <name type="scientific">Planoprotostelium fungivorum</name>
    <dbReference type="NCBI Taxonomy" id="1890364"/>
    <lineage>
        <taxon>Eukaryota</taxon>
        <taxon>Amoebozoa</taxon>
        <taxon>Evosea</taxon>
        <taxon>Variosea</taxon>
        <taxon>Cavosteliida</taxon>
        <taxon>Cavosteliaceae</taxon>
        <taxon>Planoprotostelium</taxon>
    </lineage>
</organism>
<evidence type="ECO:0000313" key="13">
    <source>
        <dbReference type="Proteomes" id="UP000241769"/>
    </source>
</evidence>
<feature type="domain" description="Protein kinase" evidence="11">
    <location>
        <begin position="376"/>
        <end position="640"/>
    </location>
</feature>
<sequence>MRPYFLLVSCFLSTFLFVSSDEGFVAENGLSTKYCGYTTSRMHATGNWLSQSPYNQTGDWAPDSTAILVPQLQYGILCLWSLNVTGLPPNTSFDWKVAARGDWAVGNWGCPSADNTTMDSTVNCQFTSSSNGTITLNMLTSGSNSSFYRIYTGLVPLSEAIVDPATILGRGSNLEPVTDGWNNHPACGYTNARYKASGDWTDILYGTGIWNAASTFGNMTAMLNSGVECLLSITLQGLPANATYSWKVVAGGDWNYANWGCAADGVSTFAASNCNFTTNARGSIVLNIITSGNDTTYRLYTTDAPVTSPDNSVKSPENFPTWAIAVIAAVGAVFVISIIIVIIVVRKKRNEKSRENEETADISLLSNALKIDFDELKNSRIVGEGAFGVVSLCWWRKTQVAVKQMTSSKTITTKALQEFLGEVQIMQNLRPHPNVVLFMGVCVPPQPFCIVTEFCDRGSLLNYLRSSQNIPVEEQFRLISGIALGMLHLHSERIVHRDLAARNVLLSKHLEPKIGDFGMSRLTEAENNAGKTQNDIGPIKWMAPEAISSHEYSIKSDVFSFGVVVWEIVHPKQEPYEDETLMTVAMDVIQGKRLTISETCPPKLVALMIDCWHGSPEMRPDFIQICDRLGNKQEEPAPTMEASPSHGHEYEPMNFDR</sequence>
<name>A0A2P6NY52_9EUKA</name>
<feature type="signal peptide" evidence="10">
    <location>
        <begin position="1"/>
        <end position="20"/>
    </location>
</feature>
<evidence type="ECO:0000256" key="1">
    <source>
        <dbReference type="ARBA" id="ARBA00004167"/>
    </source>
</evidence>
<keyword evidence="5 7" id="KW-0067">ATP-binding</keyword>
<feature type="compositionally biased region" description="Basic and acidic residues" evidence="8">
    <location>
        <begin position="646"/>
        <end position="657"/>
    </location>
</feature>
<evidence type="ECO:0000256" key="7">
    <source>
        <dbReference type="PROSITE-ProRule" id="PRU10141"/>
    </source>
</evidence>
<dbReference type="PRINTS" id="PR00109">
    <property type="entry name" value="TYRKINASE"/>
</dbReference>
<feature type="region of interest" description="Disordered" evidence="8">
    <location>
        <begin position="634"/>
        <end position="657"/>
    </location>
</feature>
<gene>
    <name evidence="12" type="ORF">PROFUN_00316</name>
</gene>
<dbReference type="GO" id="GO:0004674">
    <property type="term" value="F:protein serine/threonine kinase activity"/>
    <property type="evidence" value="ECO:0007669"/>
    <property type="project" value="UniProtKB-KW"/>
</dbReference>
<keyword evidence="9" id="KW-0472">Membrane</keyword>
<dbReference type="OrthoDB" id="4062651at2759"/>
<dbReference type="InterPro" id="IPR020635">
    <property type="entry name" value="Tyr_kinase_cat_dom"/>
</dbReference>
<keyword evidence="3 7" id="KW-0547">Nucleotide-binding</keyword>
<dbReference type="InterPro" id="IPR011009">
    <property type="entry name" value="Kinase-like_dom_sf"/>
</dbReference>
<evidence type="ECO:0000313" key="12">
    <source>
        <dbReference type="EMBL" id="PRP88848.1"/>
    </source>
</evidence>
<dbReference type="SUPFAM" id="SSF56112">
    <property type="entry name" value="Protein kinase-like (PK-like)"/>
    <property type="match status" value="1"/>
</dbReference>